<proteinExistence type="predicted"/>
<evidence type="ECO:0000313" key="3">
    <source>
        <dbReference type="Proteomes" id="UP000224567"/>
    </source>
</evidence>
<evidence type="ECO:0000259" key="1">
    <source>
        <dbReference type="Pfam" id="PF07734"/>
    </source>
</evidence>
<reference evidence="2 3" key="1">
    <citation type="journal article" date="2017" name="Genome Biol.">
        <title>New reference genome sequences of hot pepper reveal the massive evolution of plant disease-resistance genes by retroduplication.</title>
        <authorList>
            <person name="Kim S."/>
            <person name="Park J."/>
            <person name="Yeom S.I."/>
            <person name="Kim Y.M."/>
            <person name="Seo E."/>
            <person name="Kim K.T."/>
            <person name="Kim M.S."/>
            <person name="Lee J.M."/>
            <person name="Cheong K."/>
            <person name="Shin H.S."/>
            <person name="Kim S.B."/>
            <person name="Han K."/>
            <person name="Lee J."/>
            <person name="Park M."/>
            <person name="Lee H.A."/>
            <person name="Lee H.Y."/>
            <person name="Lee Y."/>
            <person name="Oh S."/>
            <person name="Lee J.H."/>
            <person name="Choi E."/>
            <person name="Choi E."/>
            <person name="Lee S.E."/>
            <person name="Jeon J."/>
            <person name="Kim H."/>
            <person name="Choi G."/>
            <person name="Song H."/>
            <person name="Lee J."/>
            <person name="Lee S.C."/>
            <person name="Kwon J.K."/>
            <person name="Lee H.Y."/>
            <person name="Koo N."/>
            <person name="Hong Y."/>
            <person name="Kim R.W."/>
            <person name="Kang W.H."/>
            <person name="Huh J.H."/>
            <person name="Kang B.C."/>
            <person name="Yang T.J."/>
            <person name="Lee Y.H."/>
            <person name="Bennetzen J.L."/>
            <person name="Choi D."/>
        </authorList>
    </citation>
    <scope>NUCLEOTIDE SEQUENCE [LARGE SCALE GENOMIC DNA]</scope>
    <source>
        <strain evidence="3">cv. PBC81</strain>
    </source>
</reference>
<accession>A0A2G2VCH4</accession>
<dbReference type="AlphaFoldDB" id="A0A2G2VCH4"/>
<dbReference type="Pfam" id="PF07734">
    <property type="entry name" value="FBA_1"/>
    <property type="match status" value="1"/>
</dbReference>
<dbReference type="Proteomes" id="UP000224567">
    <property type="component" value="Unassembled WGS sequence"/>
</dbReference>
<keyword evidence="3" id="KW-1185">Reference proteome</keyword>
<reference evidence="3" key="2">
    <citation type="journal article" date="2017" name="J. Anim. Genet.">
        <title>Multiple reference genome sequences of hot pepper reveal the massive evolution of plant disease resistance genes by retroduplication.</title>
        <authorList>
            <person name="Kim S."/>
            <person name="Park J."/>
            <person name="Yeom S.-I."/>
            <person name="Kim Y.-M."/>
            <person name="Seo E."/>
            <person name="Kim K.-T."/>
            <person name="Kim M.-S."/>
            <person name="Lee J.M."/>
            <person name="Cheong K."/>
            <person name="Shin H.-S."/>
            <person name="Kim S.-B."/>
            <person name="Han K."/>
            <person name="Lee J."/>
            <person name="Park M."/>
            <person name="Lee H.-A."/>
            <person name="Lee H.-Y."/>
            <person name="Lee Y."/>
            <person name="Oh S."/>
            <person name="Lee J.H."/>
            <person name="Choi E."/>
            <person name="Choi E."/>
            <person name="Lee S.E."/>
            <person name="Jeon J."/>
            <person name="Kim H."/>
            <person name="Choi G."/>
            <person name="Song H."/>
            <person name="Lee J."/>
            <person name="Lee S.-C."/>
            <person name="Kwon J.-K."/>
            <person name="Lee H.-Y."/>
            <person name="Koo N."/>
            <person name="Hong Y."/>
            <person name="Kim R.W."/>
            <person name="Kang W.-H."/>
            <person name="Huh J.H."/>
            <person name="Kang B.-C."/>
            <person name="Yang T.-J."/>
            <person name="Lee Y.-H."/>
            <person name="Bennetzen J.L."/>
            <person name="Choi D."/>
        </authorList>
    </citation>
    <scope>NUCLEOTIDE SEQUENCE [LARGE SCALE GENOMIC DNA]</scope>
    <source>
        <strain evidence="3">cv. PBC81</strain>
    </source>
</reference>
<sequence length="168" mass="19330">MSFDSTCGDYKILKISQDKAPSEILVLKSGSWRIIDEHPSDRIKTLAGRHSLSFIHGAFHWVSFTRNSYFVVSFNISHEMYGEMPLPKEVWLYNVKIGISVLDGMLCAYSNRFANGEMVFWCEHVEYAHNEFRTQRGPFILPRGILQNGFAFTEIDLSKIAYLVFAHV</sequence>
<dbReference type="NCBIfam" id="TIGR01640">
    <property type="entry name" value="F_box_assoc_1"/>
    <property type="match status" value="1"/>
</dbReference>
<organism evidence="2 3">
    <name type="scientific">Capsicum baccatum</name>
    <name type="common">Peruvian pepper</name>
    <dbReference type="NCBI Taxonomy" id="33114"/>
    <lineage>
        <taxon>Eukaryota</taxon>
        <taxon>Viridiplantae</taxon>
        <taxon>Streptophyta</taxon>
        <taxon>Embryophyta</taxon>
        <taxon>Tracheophyta</taxon>
        <taxon>Spermatophyta</taxon>
        <taxon>Magnoliopsida</taxon>
        <taxon>eudicotyledons</taxon>
        <taxon>Gunneridae</taxon>
        <taxon>Pentapetalae</taxon>
        <taxon>asterids</taxon>
        <taxon>lamiids</taxon>
        <taxon>Solanales</taxon>
        <taxon>Solanaceae</taxon>
        <taxon>Solanoideae</taxon>
        <taxon>Capsiceae</taxon>
        <taxon>Capsicum</taxon>
    </lineage>
</organism>
<evidence type="ECO:0000313" key="2">
    <source>
        <dbReference type="EMBL" id="PHT30692.1"/>
    </source>
</evidence>
<gene>
    <name evidence="2" type="ORF">CQW23_29704</name>
</gene>
<dbReference type="InterPro" id="IPR006527">
    <property type="entry name" value="F-box-assoc_dom_typ1"/>
</dbReference>
<dbReference type="EMBL" id="MLFT02000020">
    <property type="protein sequence ID" value="PHT30692.1"/>
    <property type="molecule type" value="Genomic_DNA"/>
</dbReference>
<comment type="caution">
    <text evidence="2">The sequence shown here is derived from an EMBL/GenBank/DDBJ whole genome shotgun (WGS) entry which is preliminary data.</text>
</comment>
<protein>
    <recommendedName>
        <fullName evidence="1">F-box associated beta-propeller type 1 domain-containing protein</fullName>
    </recommendedName>
</protein>
<name>A0A2G2VCH4_CAPBA</name>
<dbReference type="InterPro" id="IPR017451">
    <property type="entry name" value="F-box-assoc_interact_dom"/>
</dbReference>
<dbReference type="OrthoDB" id="5314306at2759"/>
<feature type="domain" description="F-box associated beta-propeller type 1" evidence="1">
    <location>
        <begin position="4"/>
        <end position="121"/>
    </location>
</feature>